<evidence type="ECO:0000256" key="2">
    <source>
        <dbReference type="ARBA" id="ARBA00022679"/>
    </source>
</evidence>
<dbReference type="EC" id="2.7.7.-" evidence="8"/>
<proteinExistence type="inferred from homology"/>
<dbReference type="GO" id="GO:0000287">
    <property type="term" value="F:magnesium ion binding"/>
    <property type="evidence" value="ECO:0007669"/>
    <property type="project" value="UniProtKB-UniRule"/>
</dbReference>
<dbReference type="Pfam" id="PF02696">
    <property type="entry name" value="SelO"/>
    <property type="match status" value="1"/>
</dbReference>
<evidence type="ECO:0000256" key="5">
    <source>
        <dbReference type="ARBA" id="ARBA00022741"/>
    </source>
</evidence>
<feature type="binding site" evidence="8">
    <location>
        <position position="193"/>
    </location>
    <ligand>
        <name>ATP</name>
        <dbReference type="ChEBI" id="CHEBI:30616"/>
    </ligand>
</feature>
<keyword evidence="5 8" id="KW-0547">Nucleotide-binding</keyword>
<feature type="binding site" evidence="8">
    <location>
        <position position="186"/>
    </location>
    <ligand>
        <name>ATP</name>
        <dbReference type="ChEBI" id="CHEBI:30616"/>
    </ligand>
</feature>
<keyword evidence="3 8" id="KW-0548">Nucleotidyltransferase</keyword>
<comment type="caution">
    <text evidence="9">The sequence shown here is derived from an EMBL/GenBank/DDBJ whole genome shotgun (WGS) entry which is preliminary data.</text>
</comment>
<feature type="binding site" evidence="8">
    <location>
        <position position="107"/>
    </location>
    <ligand>
        <name>ATP</name>
        <dbReference type="ChEBI" id="CHEBI:30616"/>
    </ligand>
</feature>
<dbReference type="GO" id="GO:0005524">
    <property type="term" value="F:ATP binding"/>
    <property type="evidence" value="ECO:0007669"/>
    <property type="project" value="UniProtKB-UniRule"/>
</dbReference>
<keyword evidence="4 8" id="KW-0479">Metal-binding</keyword>
<feature type="active site" description="Proton acceptor" evidence="8">
    <location>
        <position position="266"/>
    </location>
</feature>
<comment type="cofactor">
    <cofactor evidence="8">
        <name>Mg(2+)</name>
        <dbReference type="ChEBI" id="CHEBI:18420"/>
    </cofactor>
    <cofactor evidence="8">
        <name>Mn(2+)</name>
        <dbReference type="ChEBI" id="CHEBI:29035"/>
    </cofactor>
</comment>
<protein>
    <recommendedName>
        <fullName evidence="8">Protein nucleotidyltransferase YdiU</fullName>
        <ecNumber evidence="8">2.7.7.-</ecNumber>
    </recommendedName>
    <alternativeName>
        <fullName evidence="8">Protein adenylyltransferase YdiU</fullName>
        <ecNumber evidence="8">2.7.7.108</ecNumber>
    </alternativeName>
    <alternativeName>
        <fullName evidence="8">Protein uridylyltransferase YdiU</fullName>
        <ecNumber evidence="8">2.7.7.-</ecNumber>
    </alternativeName>
</protein>
<dbReference type="NCBIfam" id="NF000658">
    <property type="entry name" value="PRK00029.1"/>
    <property type="match status" value="1"/>
</dbReference>
<comment type="catalytic activity">
    <reaction evidence="8">
        <text>L-seryl-[protein] + UTP = O-(5'-uridylyl)-L-seryl-[protein] + diphosphate</text>
        <dbReference type="Rhea" id="RHEA:64604"/>
        <dbReference type="Rhea" id="RHEA-COMP:9863"/>
        <dbReference type="Rhea" id="RHEA-COMP:16635"/>
        <dbReference type="ChEBI" id="CHEBI:29999"/>
        <dbReference type="ChEBI" id="CHEBI:33019"/>
        <dbReference type="ChEBI" id="CHEBI:46398"/>
        <dbReference type="ChEBI" id="CHEBI:156051"/>
    </reaction>
</comment>
<comment type="catalytic activity">
    <reaction evidence="8">
        <text>L-histidyl-[protein] + UTP = N(tele)-(5'-uridylyl)-L-histidyl-[protein] + diphosphate</text>
        <dbReference type="Rhea" id="RHEA:83891"/>
        <dbReference type="Rhea" id="RHEA-COMP:9745"/>
        <dbReference type="Rhea" id="RHEA-COMP:20239"/>
        <dbReference type="ChEBI" id="CHEBI:29979"/>
        <dbReference type="ChEBI" id="CHEBI:33019"/>
        <dbReference type="ChEBI" id="CHEBI:46398"/>
        <dbReference type="ChEBI" id="CHEBI:233474"/>
    </reaction>
</comment>
<feature type="binding site" evidence="8">
    <location>
        <position position="276"/>
    </location>
    <ligand>
        <name>ATP</name>
        <dbReference type="ChEBI" id="CHEBI:30616"/>
    </ligand>
</feature>
<feature type="binding site" evidence="8">
    <location>
        <position position="104"/>
    </location>
    <ligand>
        <name>ATP</name>
        <dbReference type="ChEBI" id="CHEBI:30616"/>
    </ligand>
</feature>
<dbReference type="InterPro" id="IPR003846">
    <property type="entry name" value="SelO"/>
</dbReference>
<dbReference type="EMBL" id="AWTN01000013">
    <property type="protein sequence ID" value="KGG99046.1"/>
    <property type="molecule type" value="Genomic_DNA"/>
</dbReference>
<keyword evidence="7 8" id="KW-0460">Magnesium</keyword>
<dbReference type="GO" id="GO:0070733">
    <property type="term" value="F:AMPylase activity"/>
    <property type="evidence" value="ECO:0007669"/>
    <property type="project" value="UniProtKB-EC"/>
</dbReference>
<dbReference type="GO" id="GO:0030145">
    <property type="term" value="F:manganese ion binding"/>
    <property type="evidence" value="ECO:0007669"/>
    <property type="project" value="UniProtKB-UniRule"/>
</dbReference>
<evidence type="ECO:0000256" key="7">
    <source>
        <dbReference type="ARBA" id="ARBA00022842"/>
    </source>
</evidence>
<comment type="catalytic activity">
    <reaction evidence="8">
        <text>L-seryl-[protein] + ATP = 3-O-(5'-adenylyl)-L-seryl-[protein] + diphosphate</text>
        <dbReference type="Rhea" id="RHEA:58120"/>
        <dbReference type="Rhea" id="RHEA-COMP:9863"/>
        <dbReference type="Rhea" id="RHEA-COMP:15073"/>
        <dbReference type="ChEBI" id="CHEBI:29999"/>
        <dbReference type="ChEBI" id="CHEBI:30616"/>
        <dbReference type="ChEBI" id="CHEBI:33019"/>
        <dbReference type="ChEBI" id="CHEBI:142516"/>
        <dbReference type="EC" id="2.7.7.108"/>
    </reaction>
</comment>
<feature type="binding site" evidence="8">
    <location>
        <position position="136"/>
    </location>
    <ligand>
        <name>ATP</name>
        <dbReference type="ChEBI" id="CHEBI:30616"/>
    </ligand>
</feature>
<dbReference type="EC" id="2.7.7.108" evidence="8"/>
<dbReference type="AlphaFoldDB" id="A0A0E3BJ54"/>
<feature type="binding site" evidence="8">
    <location>
        <position position="267"/>
    </location>
    <ligand>
        <name>Mg(2+)</name>
        <dbReference type="ChEBI" id="CHEBI:18420"/>
    </ligand>
</feature>
<feature type="binding site" evidence="8">
    <location>
        <position position="106"/>
    </location>
    <ligand>
        <name>ATP</name>
        <dbReference type="ChEBI" id="CHEBI:30616"/>
    </ligand>
</feature>
<sequence>MLLKHNDCMSESPAPQWRKPGRFEALGPAFFTYLQPTPVPEPHWIAASVSTARWIGLNTEWLHSAEALQILSGNAVSGHGNGGSKPLATVYSGHQFGVWAGQLGDGRAILLGETEQGFEVQLKGAGRTPYSRMGDGRAVLRSSIREFLCSEAMAALGIPTTRALALTGSPLPVARETMETAAVVTRVAESFIRFGHFEHFAARDMQTELKALADLVIDQHYPECRTAVALNGNPYANFLQAVSERTARLMAQWQGVGFCHGVMNTDNMSILGLTIDYGPFQFLDAFDPSHICNHSDSQGRYAFNRQPQVAYWNLYCLGQALLPLIGDEELTIAALESYKTVFPAAYARQMLAKLGLPENEAGTPATEGRFAQLVNPLLQILADNKVDYTIFFSRLTDAVAQRQETKIDFEPLRDIILDRASFDAWSLTYSEQLAQVDKAQTVDLMQKSNPRFVLRNHLGETVIRAAQAGDFAPVQQMLAVLQTPYDSHPDHNDWAGFPPDWASSIEISCSS</sequence>
<keyword evidence="2 8" id="KW-0808">Transferase</keyword>
<evidence type="ECO:0000256" key="3">
    <source>
        <dbReference type="ARBA" id="ARBA00022695"/>
    </source>
</evidence>
<evidence type="ECO:0000256" key="8">
    <source>
        <dbReference type="HAMAP-Rule" id="MF_00692"/>
    </source>
</evidence>
<feature type="binding site" evidence="8">
    <location>
        <position position="123"/>
    </location>
    <ligand>
        <name>ATP</name>
        <dbReference type="ChEBI" id="CHEBI:30616"/>
    </ligand>
</feature>
<name>A0A0E3BJ54_9BURK</name>
<evidence type="ECO:0000313" key="10">
    <source>
        <dbReference type="Proteomes" id="UP000029567"/>
    </source>
</evidence>
<comment type="catalytic activity">
    <reaction evidence="8">
        <text>L-tyrosyl-[protein] + UTP = O-(5'-uridylyl)-L-tyrosyl-[protein] + diphosphate</text>
        <dbReference type="Rhea" id="RHEA:83887"/>
        <dbReference type="Rhea" id="RHEA-COMP:10136"/>
        <dbReference type="Rhea" id="RHEA-COMP:20238"/>
        <dbReference type="ChEBI" id="CHEBI:33019"/>
        <dbReference type="ChEBI" id="CHEBI:46398"/>
        <dbReference type="ChEBI" id="CHEBI:46858"/>
        <dbReference type="ChEBI" id="CHEBI:90602"/>
    </reaction>
</comment>
<comment type="catalytic activity">
    <reaction evidence="8">
        <text>L-tyrosyl-[protein] + ATP = O-(5'-adenylyl)-L-tyrosyl-[protein] + diphosphate</text>
        <dbReference type="Rhea" id="RHEA:54288"/>
        <dbReference type="Rhea" id="RHEA-COMP:10136"/>
        <dbReference type="Rhea" id="RHEA-COMP:13846"/>
        <dbReference type="ChEBI" id="CHEBI:30616"/>
        <dbReference type="ChEBI" id="CHEBI:33019"/>
        <dbReference type="ChEBI" id="CHEBI:46858"/>
        <dbReference type="ChEBI" id="CHEBI:83624"/>
        <dbReference type="EC" id="2.7.7.108"/>
    </reaction>
</comment>
<evidence type="ECO:0000313" key="9">
    <source>
        <dbReference type="EMBL" id="KGG99046.1"/>
    </source>
</evidence>
<accession>A0A0E3BJ54</accession>
<dbReference type="RefSeq" id="WP_034377676.1">
    <property type="nucleotide sequence ID" value="NZ_AWTN01000013.1"/>
</dbReference>
<comment type="similarity">
    <text evidence="1 8">Belongs to the SELO family.</text>
</comment>
<feature type="binding site" evidence="8">
    <location>
        <position position="135"/>
    </location>
    <ligand>
        <name>ATP</name>
        <dbReference type="ChEBI" id="CHEBI:30616"/>
    </ligand>
</feature>
<evidence type="ECO:0000256" key="6">
    <source>
        <dbReference type="ARBA" id="ARBA00022840"/>
    </source>
</evidence>
<keyword evidence="6 8" id="KW-0067">ATP-binding</keyword>
<organism evidence="9 10">
    <name type="scientific">Comamonas thiooxydans</name>
    <dbReference type="NCBI Taxonomy" id="363952"/>
    <lineage>
        <taxon>Bacteria</taxon>
        <taxon>Pseudomonadati</taxon>
        <taxon>Pseudomonadota</taxon>
        <taxon>Betaproteobacteria</taxon>
        <taxon>Burkholderiales</taxon>
        <taxon>Comamonadaceae</taxon>
        <taxon>Comamonas</taxon>
    </lineage>
</organism>
<comment type="catalytic activity">
    <reaction evidence="8">
        <text>L-threonyl-[protein] + ATP = 3-O-(5'-adenylyl)-L-threonyl-[protein] + diphosphate</text>
        <dbReference type="Rhea" id="RHEA:54292"/>
        <dbReference type="Rhea" id="RHEA-COMP:11060"/>
        <dbReference type="Rhea" id="RHEA-COMP:13847"/>
        <dbReference type="ChEBI" id="CHEBI:30013"/>
        <dbReference type="ChEBI" id="CHEBI:30616"/>
        <dbReference type="ChEBI" id="CHEBI:33019"/>
        <dbReference type="ChEBI" id="CHEBI:138113"/>
        <dbReference type="EC" id="2.7.7.108"/>
    </reaction>
</comment>
<evidence type="ECO:0000256" key="1">
    <source>
        <dbReference type="ARBA" id="ARBA00009747"/>
    </source>
</evidence>
<keyword evidence="8" id="KW-0464">Manganese</keyword>
<evidence type="ECO:0000256" key="4">
    <source>
        <dbReference type="ARBA" id="ARBA00022723"/>
    </source>
</evidence>
<comment type="function">
    <text evidence="8">Nucleotidyltransferase involved in the post-translational modification of proteins. It can catalyze the addition of adenosine monophosphate (AMP) or uridine monophosphate (UMP) to a protein, resulting in modifications known as AMPylation and UMPylation.</text>
</comment>
<dbReference type="Proteomes" id="UP000029567">
    <property type="component" value="Unassembled WGS sequence"/>
</dbReference>
<dbReference type="PANTHER" id="PTHR32057:SF14">
    <property type="entry name" value="PROTEIN ADENYLYLTRANSFERASE SELO, MITOCHONDRIAL"/>
    <property type="match status" value="1"/>
</dbReference>
<dbReference type="PANTHER" id="PTHR32057">
    <property type="entry name" value="PROTEIN ADENYLYLTRANSFERASE SELO, MITOCHONDRIAL"/>
    <property type="match status" value="1"/>
</dbReference>
<feature type="binding site" evidence="8">
    <location>
        <position position="276"/>
    </location>
    <ligand>
        <name>Mg(2+)</name>
        <dbReference type="ChEBI" id="CHEBI:18420"/>
    </ligand>
</feature>
<gene>
    <name evidence="8" type="primary">ydiU</name>
    <name evidence="8" type="synonym">selO</name>
    <name evidence="9" type="ORF">P245_04135</name>
</gene>
<reference evidence="9 10" key="1">
    <citation type="submission" date="2013-09" db="EMBL/GenBank/DDBJ databases">
        <title>High correlation between genotypes and phenotypes of environmental bacteria Comamonas testosteroni strains.</title>
        <authorList>
            <person name="Liu L."/>
            <person name="Zhu W."/>
            <person name="Xia X."/>
            <person name="Xu B."/>
            <person name="Luo M."/>
            <person name="Wang G."/>
        </authorList>
    </citation>
    <scope>NUCLEOTIDE SEQUENCE [LARGE SCALE GENOMIC DNA]</scope>
    <source>
        <strain evidence="9 10">JL14</strain>
    </source>
</reference>
<dbReference type="HAMAP" id="MF_00692">
    <property type="entry name" value="SelO"/>
    <property type="match status" value="1"/>
</dbReference>